<keyword evidence="9" id="KW-1185">Reference proteome</keyword>
<evidence type="ECO:0000256" key="4">
    <source>
        <dbReference type="ARBA" id="ARBA00037164"/>
    </source>
</evidence>
<evidence type="ECO:0000259" key="6">
    <source>
        <dbReference type="PROSITE" id="PS50110"/>
    </source>
</evidence>
<evidence type="ECO:0000256" key="1">
    <source>
        <dbReference type="ARBA" id="ARBA00022490"/>
    </source>
</evidence>
<dbReference type="Proteomes" id="UP000464754">
    <property type="component" value="Chromosome"/>
</dbReference>
<evidence type="ECO:0000256" key="5">
    <source>
        <dbReference type="PROSITE-ProRule" id="PRU00169"/>
    </source>
</evidence>
<dbReference type="GO" id="GO:0000156">
    <property type="term" value="F:phosphorelay response regulator activity"/>
    <property type="evidence" value="ECO:0007669"/>
    <property type="project" value="InterPro"/>
</dbReference>
<dbReference type="Pfam" id="PF04397">
    <property type="entry name" value="LytTR"/>
    <property type="match status" value="1"/>
</dbReference>
<dbReference type="InterPro" id="IPR007492">
    <property type="entry name" value="LytTR_DNA-bd_dom"/>
</dbReference>
<dbReference type="GO" id="GO:0003677">
    <property type="term" value="F:DNA binding"/>
    <property type="evidence" value="ECO:0007669"/>
    <property type="project" value="UniProtKB-KW"/>
</dbReference>
<feature type="modified residue" description="4-aspartylphosphate" evidence="5">
    <location>
        <position position="61"/>
    </location>
</feature>
<dbReference type="EMBL" id="AP019695">
    <property type="protein sequence ID" value="BBK21375.1"/>
    <property type="molecule type" value="Genomic_DNA"/>
</dbReference>
<evidence type="ECO:0000313" key="8">
    <source>
        <dbReference type="EMBL" id="BBK21375.1"/>
    </source>
</evidence>
<evidence type="ECO:0000313" key="9">
    <source>
        <dbReference type="Proteomes" id="UP000464754"/>
    </source>
</evidence>
<evidence type="ECO:0000256" key="3">
    <source>
        <dbReference type="ARBA" id="ARBA00023159"/>
    </source>
</evidence>
<dbReference type="SUPFAM" id="SSF52172">
    <property type="entry name" value="CheY-like"/>
    <property type="match status" value="1"/>
</dbReference>
<dbReference type="Gene3D" id="2.40.50.1020">
    <property type="entry name" value="LytTr DNA-binding domain"/>
    <property type="match status" value="1"/>
</dbReference>
<gene>
    <name evidence="8" type="primary">agrA</name>
    <name evidence="8" type="ORF">Aargi30884_02780</name>
</gene>
<dbReference type="InterPro" id="IPR046947">
    <property type="entry name" value="LytR-like"/>
</dbReference>
<reference evidence="9" key="1">
    <citation type="submission" date="2019-05" db="EMBL/GenBank/DDBJ databases">
        <title>Complete genome sequencing of Absiella argi strain JCM 30884.</title>
        <authorList>
            <person name="Sakamoto M."/>
            <person name="Murakami T."/>
            <person name="Mori H."/>
        </authorList>
    </citation>
    <scope>NUCLEOTIDE SEQUENCE [LARGE SCALE GENOMIC DNA]</scope>
    <source>
        <strain evidence="9">JCM 30884</strain>
    </source>
</reference>
<sequence>MLQIYICDDEIEILNFIKKEIDNQVLIQDYDMMVCSCYTNPIDLMKDITNSKTRRNLYFLDVELKNEKYDGFLLGKAIRNIDPHATIVYITSYKDLAYKTFQYHLEAFDYIVKDSEFKLRESICNCLKCIVSQIAKENIDPIEYYTFKTGEKTHHIPLNDILYIETSMRSHFVIVHALHDRIECIGSLSDIEQQLKPKFLKIHRSYIVALDKIDELDLKNNRVWIQGNMCLVSRKMKSKLLEALNRVL</sequence>
<feature type="domain" description="Response regulatory" evidence="6">
    <location>
        <begin position="3"/>
        <end position="128"/>
    </location>
</feature>
<keyword evidence="2" id="KW-0902">Two-component regulatory system</keyword>
<dbReference type="Gene3D" id="3.40.50.2300">
    <property type="match status" value="1"/>
</dbReference>
<dbReference type="RefSeq" id="WP_163051328.1">
    <property type="nucleotide sequence ID" value="NZ_AP019695.1"/>
</dbReference>
<organism evidence="8 9">
    <name type="scientific">Amedibacterium intestinale</name>
    <dbReference type="NCBI Taxonomy" id="2583452"/>
    <lineage>
        <taxon>Bacteria</taxon>
        <taxon>Bacillati</taxon>
        <taxon>Bacillota</taxon>
        <taxon>Erysipelotrichia</taxon>
        <taxon>Erysipelotrichales</taxon>
        <taxon>Erysipelotrichaceae</taxon>
        <taxon>Amedibacterium</taxon>
    </lineage>
</organism>
<keyword evidence="3" id="KW-0010">Activator</keyword>
<dbReference type="PANTHER" id="PTHR37299">
    <property type="entry name" value="TRANSCRIPTIONAL REGULATOR-RELATED"/>
    <property type="match status" value="1"/>
</dbReference>
<dbReference type="AlphaFoldDB" id="A0A6N4TG07"/>
<name>A0A6N4TG07_9FIRM</name>
<evidence type="ECO:0000256" key="2">
    <source>
        <dbReference type="ARBA" id="ARBA00023012"/>
    </source>
</evidence>
<dbReference type="InterPro" id="IPR011006">
    <property type="entry name" value="CheY-like_superfamily"/>
</dbReference>
<protein>
    <submittedName>
        <fullName evidence="8">DNA-binding response regulator</fullName>
    </submittedName>
</protein>
<keyword evidence="8" id="KW-0238">DNA-binding</keyword>
<dbReference type="SMART" id="SM00448">
    <property type="entry name" value="REC"/>
    <property type="match status" value="1"/>
</dbReference>
<accession>A0A6N4TG07</accession>
<dbReference type="InterPro" id="IPR001789">
    <property type="entry name" value="Sig_transdc_resp-reg_receiver"/>
</dbReference>
<dbReference type="PROSITE" id="PS50930">
    <property type="entry name" value="HTH_LYTTR"/>
    <property type="match status" value="1"/>
</dbReference>
<evidence type="ECO:0000259" key="7">
    <source>
        <dbReference type="PROSITE" id="PS50930"/>
    </source>
</evidence>
<dbReference type="Pfam" id="PF00072">
    <property type="entry name" value="Response_reg"/>
    <property type="match status" value="1"/>
</dbReference>
<dbReference type="KEGG" id="aarg:Aargi30884_02780"/>
<dbReference type="PANTHER" id="PTHR37299:SF3">
    <property type="entry name" value="STAGE 0 SPORULATION PROTEIN A HOMOLOG"/>
    <property type="match status" value="1"/>
</dbReference>
<proteinExistence type="predicted"/>
<comment type="function">
    <text evidence="4">Required for high-level post-exponential phase expression of a series of secreted proteins.</text>
</comment>
<feature type="domain" description="HTH LytTR-type" evidence="7">
    <location>
        <begin position="145"/>
        <end position="246"/>
    </location>
</feature>
<dbReference type="SMART" id="SM00850">
    <property type="entry name" value="LytTR"/>
    <property type="match status" value="1"/>
</dbReference>
<keyword evidence="1" id="KW-0963">Cytoplasm</keyword>
<keyword evidence="5" id="KW-0597">Phosphoprotein</keyword>
<dbReference type="PROSITE" id="PS50110">
    <property type="entry name" value="RESPONSE_REGULATORY"/>
    <property type="match status" value="1"/>
</dbReference>